<comment type="caution">
    <text evidence="2">The sequence shown here is derived from an EMBL/GenBank/DDBJ whole genome shotgun (WGS) entry which is preliminary data.</text>
</comment>
<keyword evidence="3" id="KW-1185">Reference proteome</keyword>
<sequence>MASHGALHSIRVLDFAWWLAGPMVSKCLAQHGAEVIRVETEDYPDLLRQLLFKDNEPGLNRAVGFANYNDGKLGITLNINHPKGVELAKRLVEISDVVMESFTPRAMRKWGLDYESLRQVKPDIIMLSSCMQGQTGPYAISPGNGAILPALAGISEVTGWPDRAPTGVGGPYTDFTSGPMGAAAVMSALIHRHQTGEGQYIDLSQNEAGMHFVGTTYLEYTANDRVPTRQGNRRDGFAPHGVFPCQGHDAWCTISVQTEEEWQALCRAMGQPAWAQAPAYATRAAREQHAEALEAHVSAWTETQTPRAVFERLQAAGVPCGMVLNAEELASDPQLKHRQHYVTLQHPDIGENVVDQFGFRLSKTPGGPKRPAPQMGQHNAYVFGELLGMSADEMAKLQEEGVIA</sequence>
<reference evidence="2 3" key="1">
    <citation type="journal article" date="2014" name="Nature">
        <title>An environmental bacterial taxon with a large and distinct metabolic repertoire.</title>
        <authorList>
            <person name="Wilson M.C."/>
            <person name="Mori T."/>
            <person name="Ruckert C."/>
            <person name="Uria A.R."/>
            <person name="Helf M.J."/>
            <person name="Takada K."/>
            <person name="Gernert C."/>
            <person name="Steffens U.A."/>
            <person name="Heycke N."/>
            <person name="Schmitt S."/>
            <person name="Rinke C."/>
            <person name="Helfrich E.J."/>
            <person name="Brachmann A.O."/>
            <person name="Gurgui C."/>
            <person name="Wakimoto T."/>
            <person name="Kracht M."/>
            <person name="Crusemann M."/>
            <person name="Hentschel U."/>
            <person name="Abe I."/>
            <person name="Matsunaga S."/>
            <person name="Kalinowski J."/>
            <person name="Takeyama H."/>
            <person name="Piel J."/>
        </authorList>
    </citation>
    <scope>NUCLEOTIDE SEQUENCE [LARGE SCALE GENOMIC DNA]</scope>
    <source>
        <strain evidence="3">TSY1</strain>
    </source>
</reference>
<protein>
    <recommendedName>
        <fullName evidence="4">CoA transferase</fullName>
    </recommendedName>
</protein>
<dbReference type="Gene3D" id="3.30.1540.10">
    <property type="entry name" value="formyl-coa transferase, domain 3"/>
    <property type="match status" value="1"/>
</dbReference>
<gene>
    <name evidence="2" type="ORF">ETSY1_36565</name>
</gene>
<accession>W4L809</accession>
<evidence type="ECO:0000256" key="1">
    <source>
        <dbReference type="ARBA" id="ARBA00022679"/>
    </source>
</evidence>
<proteinExistence type="predicted"/>
<dbReference type="EMBL" id="AZHW01001128">
    <property type="protein sequence ID" value="ETW94044.1"/>
    <property type="molecule type" value="Genomic_DNA"/>
</dbReference>
<dbReference type="Proteomes" id="UP000019141">
    <property type="component" value="Unassembled WGS sequence"/>
</dbReference>
<dbReference type="Gene3D" id="3.40.50.10540">
    <property type="entry name" value="Crotonobetainyl-coa:carnitine coa-transferase, domain 1"/>
    <property type="match status" value="1"/>
</dbReference>
<dbReference type="PANTHER" id="PTHR48207">
    <property type="entry name" value="SUCCINATE--HYDROXYMETHYLGLUTARATE COA-TRANSFERASE"/>
    <property type="match status" value="1"/>
</dbReference>
<dbReference type="HOGENOM" id="CLU_033975_2_0_7"/>
<evidence type="ECO:0000313" key="3">
    <source>
        <dbReference type="Proteomes" id="UP000019141"/>
    </source>
</evidence>
<dbReference type="AlphaFoldDB" id="W4L809"/>
<evidence type="ECO:0008006" key="4">
    <source>
        <dbReference type="Google" id="ProtNLM"/>
    </source>
</evidence>
<dbReference type="SUPFAM" id="SSF89796">
    <property type="entry name" value="CoA-transferase family III (CaiB/BaiF)"/>
    <property type="match status" value="1"/>
</dbReference>
<organism evidence="2 3">
    <name type="scientific">Entotheonella factor</name>
    <dbReference type="NCBI Taxonomy" id="1429438"/>
    <lineage>
        <taxon>Bacteria</taxon>
        <taxon>Pseudomonadati</taxon>
        <taxon>Nitrospinota/Tectimicrobiota group</taxon>
        <taxon>Candidatus Tectimicrobiota</taxon>
        <taxon>Candidatus Entotheonellia</taxon>
        <taxon>Candidatus Entotheonellales</taxon>
        <taxon>Candidatus Entotheonellaceae</taxon>
        <taxon>Candidatus Entotheonella</taxon>
    </lineage>
</organism>
<dbReference type="InterPro" id="IPR050483">
    <property type="entry name" value="CoA-transferase_III_domain"/>
</dbReference>
<keyword evidence="1" id="KW-0808">Transferase</keyword>
<evidence type="ECO:0000313" key="2">
    <source>
        <dbReference type="EMBL" id="ETW94044.1"/>
    </source>
</evidence>
<dbReference type="PANTHER" id="PTHR48207:SF3">
    <property type="entry name" value="SUCCINATE--HYDROXYMETHYLGLUTARATE COA-TRANSFERASE"/>
    <property type="match status" value="1"/>
</dbReference>
<dbReference type="InterPro" id="IPR003673">
    <property type="entry name" value="CoA-Trfase_fam_III"/>
</dbReference>
<dbReference type="InterPro" id="IPR044855">
    <property type="entry name" value="CoA-Trfase_III_dom3_sf"/>
</dbReference>
<dbReference type="InterPro" id="IPR023606">
    <property type="entry name" value="CoA-Trfase_III_dom_1_sf"/>
</dbReference>
<dbReference type="GO" id="GO:0008410">
    <property type="term" value="F:CoA-transferase activity"/>
    <property type="evidence" value="ECO:0007669"/>
    <property type="project" value="TreeGrafter"/>
</dbReference>
<name>W4L809_ENTF1</name>
<dbReference type="Pfam" id="PF02515">
    <property type="entry name" value="CoA_transf_3"/>
    <property type="match status" value="1"/>
</dbReference>